<sequence>MYLTSIRQPWTTLGTSIAETEMAILDAERAAFNALRDEIKAVGSTLRKNARIGDELDVATAFANLAVEMKFVRPIVVESSVLNIIDGRHPTVELGLIKSGRNFVPNSVHLHSEGRLHFITGPNMAG</sequence>
<dbReference type="Proteomes" id="UP000054248">
    <property type="component" value="Unassembled WGS sequence"/>
</dbReference>
<reference evidence="1 2" key="1">
    <citation type="submission" date="2014-04" db="EMBL/GenBank/DDBJ databases">
        <authorList>
            <consortium name="DOE Joint Genome Institute"/>
            <person name="Kuo A."/>
            <person name="Girlanda M."/>
            <person name="Perotto S."/>
            <person name="Kohler A."/>
            <person name="Nagy L.G."/>
            <person name="Floudas D."/>
            <person name="Copeland A."/>
            <person name="Barry K.W."/>
            <person name="Cichocki N."/>
            <person name="Veneault-Fourrey C."/>
            <person name="LaButti K."/>
            <person name="Lindquist E.A."/>
            <person name="Lipzen A."/>
            <person name="Lundell T."/>
            <person name="Morin E."/>
            <person name="Murat C."/>
            <person name="Sun H."/>
            <person name="Tunlid A."/>
            <person name="Henrissat B."/>
            <person name="Grigoriev I.V."/>
            <person name="Hibbett D.S."/>
            <person name="Martin F."/>
            <person name="Nordberg H.P."/>
            <person name="Cantor M.N."/>
            <person name="Hua S.X."/>
        </authorList>
    </citation>
    <scope>NUCLEOTIDE SEQUENCE [LARGE SCALE GENOMIC DNA]</scope>
    <source>
        <strain evidence="1 2">MUT 4182</strain>
    </source>
</reference>
<dbReference type="InterPro" id="IPR027417">
    <property type="entry name" value="P-loop_NTPase"/>
</dbReference>
<evidence type="ECO:0008006" key="3">
    <source>
        <dbReference type="Google" id="ProtNLM"/>
    </source>
</evidence>
<evidence type="ECO:0000313" key="1">
    <source>
        <dbReference type="EMBL" id="KIO30792.1"/>
    </source>
</evidence>
<dbReference type="InterPro" id="IPR036187">
    <property type="entry name" value="DNA_mismatch_repair_MutS_sf"/>
</dbReference>
<dbReference type="SUPFAM" id="SSF48334">
    <property type="entry name" value="DNA repair protein MutS, domain III"/>
    <property type="match status" value="1"/>
</dbReference>
<dbReference type="PANTHER" id="PTHR11361">
    <property type="entry name" value="DNA MISMATCH REPAIR PROTEIN MUTS FAMILY MEMBER"/>
    <property type="match status" value="1"/>
</dbReference>
<dbReference type="PANTHER" id="PTHR11361:SF34">
    <property type="entry name" value="DNA MISMATCH REPAIR PROTEIN MSH1, MITOCHONDRIAL"/>
    <property type="match status" value="1"/>
</dbReference>
<dbReference type="SUPFAM" id="SSF52540">
    <property type="entry name" value="P-loop containing nucleoside triphosphate hydrolases"/>
    <property type="match status" value="1"/>
</dbReference>
<accession>A0A0C3MAS7</accession>
<dbReference type="STRING" id="1051891.A0A0C3MAS7"/>
<name>A0A0C3MAS7_9AGAM</name>
<protein>
    <recommendedName>
        <fullName evidence="3">DNA mismatch repair proteins mutS family domain-containing protein</fullName>
    </recommendedName>
</protein>
<dbReference type="OrthoDB" id="2534523at2759"/>
<dbReference type="Gene3D" id="3.40.50.300">
    <property type="entry name" value="P-loop containing nucleotide triphosphate hydrolases"/>
    <property type="match status" value="1"/>
</dbReference>
<reference evidence="2" key="2">
    <citation type="submission" date="2015-01" db="EMBL/GenBank/DDBJ databases">
        <title>Evolutionary Origins and Diversification of the Mycorrhizal Mutualists.</title>
        <authorList>
            <consortium name="DOE Joint Genome Institute"/>
            <consortium name="Mycorrhizal Genomics Consortium"/>
            <person name="Kohler A."/>
            <person name="Kuo A."/>
            <person name="Nagy L.G."/>
            <person name="Floudas D."/>
            <person name="Copeland A."/>
            <person name="Barry K.W."/>
            <person name="Cichocki N."/>
            <person name="Veneault-Fourrey C."/>
            <person name="LaButti K."/>
            <person name="Lindquist E.A."/>
            <person name="Lipzen A."/>
            <person name="Lundell T."/>
            <person name="Morin E."/>
            <person name="Murat C."/>
            <person name="Riley R."/>
            <person name="Ohm R."/>
            <person name="Sun H."/>
            <person name="Tunlid A."/>
            <person name="Henrissat B."/>
            <person name="Grigoriev I.V."/>
            <person name="Hibbett D.S."/>
            <person name="Martin F."/>
        </authorList>
    </citation>
    <scope>NUCLEOTIDE SEQUENCE [LARGE SCALE GENOMIC DNA]</scope>
    <source>
        <strain evidence="2">MUT 4182</strain>
    </source>
</reference>
<proteinExistence type="predicted"/>
<dbReference type="InterPro" id="IPR045076">
    <property type="entry name" value="MutS"/>
</dbReference>
<dbReference type="GO" id="GO:0030983">
    <property type="term" value="F:mismatched DNA binding"/>
    <property type="evidence" value="ECO:0007669"/>
    <property type="project" value="InterPro"/>
</dbReference>
<dbReference type="GO" id="GO:0005739">
    <property type="term" value="C:mitochondrion"/>
    <property type="evidence" value="ECO:0007669"/>
    <property type="project" value="TreeGrafter"/>
</dbReference>
<feature type="non-terminal residue" evidence="1">
    <location>
        <position position="126"/>
    </location>
</feature>
<keyword evidence="2" id="KW-1185">Reference proteome</keyword>
<dbReference type="HOGENOM" id="CLU_1987031_0_0_1"/>
<organism evidence="1 2">
    <name type="scientific">Tulasnella calospora MUT 4182</name>
    <dbReference type="NCBI Taxonomy" id="1051891"/>
    <lineage>
        <taxon>Eukaryota</taxon>
        <taxon>Fungi</taxon>
        <taxon>Dikarya</taxon>
        <taxon>Basidiomycota</taxon>
        <taxon>Agaricomycotina</taxon>
        <taxon>Agaricomycetes</taxon>
        <taxon>Cantharellales</taxon>
        <taxon>Tulasnellaceae</taxon>
        <taxon>Tulasnella</taxon>
    </lineage>
</organism>
<dbReference type="GO" id="GO:0006298">
    <property type="term" value="P:mismatch repair"/>
    <property type="evidence" value="ECO:0007669"/>
    <property type="project" value="InterPro"/>
</dbReference>
<dbReference type="AlphaFoldDB" id="A0A0C3MAS7"/>
<dbReference type="GO" id="GO:0043504">
    <property type="term" value="P:mitochondrial DNA repair"/>
    <property type="evidence" value="ECO:0007669"/>
    <property type="project" value="TreeGrafter"/>
</dbReference>
<dbReference type="EMBL" id="KN822968">
    <property type="protein sequence ID" value="KIO30792.1"/>
    <property type="molecule type" value="Genomic_DNA"/>
</dbReference>
<dbReference type="GO" id="GO:0005524">
    <property type="term" value="F:ATP binding"/>
    <property type="evidence" value="ECO:0007669"/>
    <property type="project" value="InterPro"/>
</dbReference>
<evidence type="ECO:0000313" key="2">
    <source>
        <dbReference type="Proteomes" id="UP000054248"/>
    </source>
</evidence>
<dbReference type="GO" id="GO:0140664">
    <property type="term" value="F:ATP-dependent DNA damage sensor activity"/>
    <property type="evidence" value="ECO:0007669"/>
    <property type="project" value="InterPro"/>
</dbReference>
<gene>
    <name evidence="1" type="ORF">M407DRAFT_68788</name>
</gene>
<dbReference type="GO" id="GO:0005634">
    <property type="term" value="C:nucleus"/>
    <property type="evidence" value="ECO:0007669"/>
    <property type="project" value="TreeGrafter"/>
</dbReference>